<keyword evidence="2" id="KW-1185">Reference proteome</keyword>
<sequence>MDFRVVLKTEATCGLDYFHNSAPAFLAAHELPIPVKTLIGPPEIKLSVWGFTPFLQLNTSQVTPYDVLNGDTFIAYTPADRFSRLPEALLYHVFEYTKYVERNQLGLAQCAKRELESELKVNKYPFRIKIFDDRFGRLSRSYIIRLRGIHAPVKEQMYGKEAKE</sequence>
<protein>
    <submittedName>
        <fullName evidence="1">Uncharacterized protein</fullName>
    </submittedName>
</protein>
<dbReference type="Proteomes" id="UP001229421">
    <property type="component" value="Unassembled WGS sequence"/>
</dbReference>
<evidence type="ECO:0000313" key="2">
    <source>
        <dbReference type="Proteomes" id="UP001229421"/>
    </source>
</evidence>
<proteinExistence type="predicted"/>
<dbReference type="AlphaFoldDB" id="A0AAD8NYM4"/>
<comment type="caution">
    <text evidence="1">The sequence shown here is derived from an EMBL/GenBank/DDBJ whole genome shotgun (WGS) entry which is preliminary data.</text>
</comment>
<dbReference type="EMBL" id="JAUHHV010000005">
    <property type="protein sequence ID" value="KAK1425777.1"/>
    <property type="molecule type" value="Genomic_DNA"/>
</dbReference>
<accession>A0AAD8NYM4</accession>
<organism evidence="1 2">
    <name type="scientific">Tagetes erecta</name>
    <name type="common">African marigold</name>
    <dbReference type="NCBI Taxonomy" id="13708"/>
    <lineage>
        <taxon>Eukaryota</taxon>
        <taxon>Viridiplantae</taxon>
        <taxon>Streptophyta</taxon>
        <taxon>Embryophyta</taxon>
        <taxon>Tracheophyta</taxon>
        <taxon>Spermatophyta</taxon>
        <taxon>Magnoliopsida</taxon>
        <taxon>eudicotyledons</taxon>
        <taxon>Gunneridae</taxon>
        <taxon>Pentapetalae</taxon>
        <taxon>asterids</taxon>
        <taxon>campanulids</taxon>
        <taxon>Asterales</taxon>
        <taxon>Asteraceae</taxon>
        <taxon>Asteroideae</taxon>
        <taxon>Heliantheae alliance</taxon>
        <taxon>Tageteae</taxon>
        <taxon>Tagetes</taxon>
    </lineage>
</organism>
<name>A0AAD8NYM4_TARER</name>
<reference evidence="1" key="1">
    <citation type="journal article" date="2023" name="bioRxiv">
        <title>Improved chromosome-level genome assembly for marigold (Tagetes erecta).</title>
        <authorList>
            <person name="Jiang F."/>
            <person name="Yuan L."/>
            <person name="Wang S."/>
            <person name="Wang H."/>
            <person name="Xu D."/>
            <person name="Wang A."/>
            <person name="Fan W."/>
        </authorList>
    </citation>
    <scope>NUCLEOTIDE SEQUENCE</scope>
    <source>
        <strain evidence="1">WSJ</strain>
        <tissue evidence="1">Leaf</tissue>
    </source>
</reference>
<evidence type="ECO:0000313" key="1">
    <source>
        <dbReference type="EMBL" id="KAK1425777.1"/>
    </source>
</evidence>
<gene>
    <name evidence="1" type="ORF">QVD17_21135</name>
</gene>